<feature type="domain" description="5'-Nucleotidase C-terminal" evidence="4">
    <location>
        <begin position="302"/>
        <end position="440"/>
    </location>
</feature>
<comment type="similarity">
    <text evidence="2">Belongs to the 5'-nucleotidase family.</text>
</comment>
<comment type="caution">
    <text evidence="5">The sequence shown here is derived from an EMBL/GenBank/DDBJ whole genome shotgun (WGS) entry which is preliminary data.</text>
</comment>
<gene>
    <name evidence="5" type="ORF">ACFFIC_19220</name>
</gene>
<evidence type="ECO:0000256" key="1">
    <source>
        <dbReference type="ARBA" id="ARBA00022729"/>
    </source>
</evidence>
<reference evidence="5 6" key="1">
    <citation type="submission" date="2024-09" db="EMBL/GenBank/DDBJ databases">
        <authorList>
            <person name="Sun Q."/>
            <person name="Mori K."/>
        </authorList>
    </citation>
    <scope>NUCLEOTIDE SEQUENCE [LARGE SCALE GENOMIC DNA]</scope>
    <source>
        <strain evidence="5 6">CCM 7468</strain>
    </source>
</reference>
<organism evidence="5 6">
    <name type="scientific">Muricoccus vinaceus</name>
    <dbReference type="NCBI Taxonomy" id="424704"/>
    <lineage>
        <taxon>Bacteria</taxon>
        <taxon>Pseudomonadati</taxon>
        <taxon>Pseudomonadota</taxon>
        <taxon>Alphaproteobacteria</taxon>
        <taxon>Acetobacterales</taxon>
        <taxon>Roseomonadaceae</taxon>
        <taxon>Muricoccus</taxon>
    </lineage>
</organism>
<protein>
    <submittedName>
        <fullName evidence="5">Bifunctional metallophosphatase/5'-nucleotidase</fullName>
    </submittedName>
</protein>
<keyword evidence="6" id="KW-1185">Reference proteome</keyword>
<dbReference type="Pfam" id="PF00149">
    <property type="entry name" value="Metallophos"/>
    <property type="match status" value="1"/>
</dbReference>
<dbReference type="Pfam" id="PF02872">
    <property type="entry name" value="5_nucleotid_C"/>
    <property type="match status" value="1"/>
</dbReference>
<name>A0ABV6IW19_9PROT</name>
<accession>A0ABV6IW19</accession>
<dbReference type="InterPro" id="IPR036907">
    <property type="entry name" value="5'-Nucleotdase_C_sf"/>
</dbReference>
<keyword evidence="1" id="KW-0732">Signal</keyword>
<dbReference type="InterPro" id="IPR008334">
    <property type="entry name" value="5'-Nucleotdase_C"/>
</dbReference>
<dbReference type="SUPFAM" id="SSF56300">
    <property type="entry name" value="Metallo-dependent phosphatases"/>
    <property type="match status" value="1"/>
</dbReference>
<proteinExistence type="inferred from homology"/>
<feature type="domain" description="Calcineurin-like phosphoesterase" evidence="3">
    <location>
        <begin position="13"/>
        <end position="228"/>
    </location>
</feature>
<dbReference type="InterPro" id="IPR029052">
    <property type="entry name" value="Metallo-depent_PP-like"/>
</dbReference>
<dbReference type="PANTHER" id="PTHR11575:SF24">
    <property type="entry name" value="5'-NUCLEOTIDASE"/>
    <property type="match status" value="1"/>
</dbReference>
<dbReference type="EMBL" id="JBHLVZ010000069">
    <property type="protein sequence ID" value="MFC0387656.1"/>
    <property type="molecule type" value="Genomic_DNA"/>
</dbReference>
<keyword evidence="2" id="KW-0378">Hydrolase</keyword>
<dbReference type="Gene3D" id="3.60.21.10">
    <property type="match status" value="1"/>
</dbReference>
<dbReference type="PANTHER" id="PTHR11575">
    <property type="entry name" value="5'-NUCLEOTIDASE-RELATED"/>
    <property type="match status" value="1"/>
</dbReference>
<dbReference type="InterPro" id="IPR006179">
    <property type="entry name" value="5_nucleotidase/apyrase"/>
</dbReference>
<evidence type="ECO:0000313" key="5">
    <source>
        <dbReference type="EMBL" id="MFC0387656.1"/>
    </source>
</evidence>
<dbReference type="PRINTS" id="PR01607">
    <property type="entry name" value="APYRASEFAMLY"/>
</dbReference>
<keyword evidence="2" id="KW-0547">Nucleotide-binding</keyword>
<evidence type="ECO:0000256" key="2">
    <source>
        <dbReference type="RuleBase" id="RU362119"/>
    </source>
</evidence>
<dbReference type="Gene3D" id="3.90.780.10">
    <property type="entry name" value="5'-Nucleotidase, C-terminal domain"/>
    <property type="match status" value="1"/>
</dbReference>
<evidence type="ECO:0000259" key="4">
    <source>
        <dbReference type="Pfam" id="PF02872"/>
    </source>
</evidence>
<sequence>MIVEKTMSPKRITLLQINDVHGYLEPHPELVWRGEEATFPRLGGYARIATLLKRLRRERGGAVIALDNGDTFHGTYPVVSSKGQALIPILNALELDGMTGHWDFAYGPAHLRSLSEQLSYPLLAINCFDKTTGELAFPPTRMVERGGLKVGIIGIAATIIDKTMPPHFSTDVRLTLGQDELPGHIAHLRQQEGVDLVVVLSHLGFPQDMKLTAAVPGIDVLLSGHTHNRMERPAWVNGTPIIQSGCHGAFVGRLDLDVVDRRVVGVEHQLIALDDSYPEDSEMKALVDAALAPHRAMLGEVVGQTERALHRNTMLQTPMDDLLLDAIAEATGTTLAFSNGWRYGAPVPPGAVTVGDLWNIIPPNPLVSVVELTGAELLSMMEESLQRTFASDPYEQMGGYVKRSRGLRLHAKLENPAGQRVEHLFVGREEVDPTRTYQAAYVTAQGVPEKYGRGRHDVSMRAVEALRRYIATRMVISQSSPQSVVPV</sequence>
<dbReference type="SUPFAM" id="SSF55816">
    <property type="entry name" value="5'-nucleotidase (syn. UDP-sugar hydrolase), C-terminal domain"/>
    <property type="match status" value="1"/>
</dbReference>
<dbReference type="InterPro" id="IPR004843">
    <property type="entry name" value="Calcineurin-like_PHP"/>
</dbReference>
<evidence type="ECO:0000313" key="6">
    <source>
        <dbReference type="Proteomes" id="UP001589789"/>
    </source>
</evidence>
<dbReference type="RefSeq" id="WP_377053322.1">
    <property type="nucleotide sequence ID" value="NZ_JBHLVZ010000069.1"/>
</dbReference>
<dbReference type="Proteomes" id="UP001589789">
    <property type="component" value="Unassembled WGS sequence"/>
</dbReference>
<evidence type="ECO:0000259" key="3">
    <source>
        <dbReference type="Pfam" id="PF00149"/>
    </source>
</evidence>